<evidence type="ECO:0000313" key="2">
    <source>
        <dbReference type="Proteomes" id="UP000324897"/>
    </source>
</evidence>
<dbReference type="Proteomes" id="UP000324897">
    <property type="component" value="Chromosome 2"/>
</dbReference>
<organism evidence="1 2">
    <name type="scientific">Eragrostis curvula</name>
    <name type="common">weeping love grass</name>
    <dbReference type="NCBI Taxonomy" id="38414"/>
    <lineage>
        <taxon>Eukaryota</taxon>
        <taxon>Viridiplantae</taxon>
        <taxon>Streptophyta</taxon>
        <taxon>Embryophyta</taxon>
        <taxon>Tracheophyta</taxon>
        <taxon>Spermatophyta</taxon>
        <taxon>Magnoliopsida</taxon>
        <taxon>Liliopsida</taxon>
        <taxon>Poales</taxon>
        <taxon>Poaceae</taxon>
        <taxon>PACMAD clade</taxon>
        <taxon>Chloridoideae</taxon>
        <taxon>Eragrostideae</taxon>
        <taxon>Eragrostidinae</taxon>
        <taxon>Eragrostis</taxon>
    </lineage>
</organism>
<sequence>MQVQLEVEIRRLKSETPTGQPPLAAALRASRESICPWGAPGRRHPLRAAARMDYMEEQAVLNWICNSFADAKGFNASKD</sequence>
<accession>A0A5J9UPM7</accession>
<comment type="caution">
    <text evidence="1">The sequence shown here is derived from an EMBL/GenBank/DDBJ whole genome shotgun (WGS) entry which is preliminary data.</text>
</comment>
<reference evidence="1 2" key="1">
    <citation type="journal article" date="2019" name="Sci. Rep.">
        <title>A high-quality genome of Eragrostis curvula grass provides insights into Poaceae evolution and supports new strategies to enhance forage quality.</title>
        <authorList>
            <person name="Carballo J."/>
            <person name="Santos B.A.C.M."/>
            <person name="Zappacosta D."/>
            <person name="Garbus I."/>
            <person name="Selva J.P."/>
            <person name="Gallo C.A."/>
            <person name="Diaz A."/>
            <person name="Albertini E."/>
            <person name="Caccamo M."/>
            <person name="Echenique V."/>
        </authorList>
    </citation>
    <scope>NUCLEOTIDE SEQUENCE [LARGE SCALE GENOMIC DNA]</scope>
    <source>
        <strain evidence="2">cv. Victoria</strain>
        <tissue evidence="1">Leaf</tissue>
    </source>
</reference>
<dbReference type="AlphaFoldDB" id="A0A5J9UPM7"/>
<evidence type="ECO:0000313" key="1">
    <source>
        <dbReference type="EMBL" id="TVU25526.1"/>
    </source>
</evidence>
<feature type="non-terminal residue" evidence="1">
    <location>
        <position position="1"/>
    </location>
</feature>
<name>A0A5J9UPM7_9POAL</name>
<dbReference type="Gramene" id="TVU25526">
    <property type="protein sequence ID" value="TVU25526"/>
    <property type="gene ID" value="EJB05_28025"/>
</dbReference>
<dbReference type="EMBL" id="RWGY01000013">
    <property type="protein sequence ID" value="TVU25526.1"/>
    <property type="molecule type" value="Genomic_DNA"/>
</dbReference>
<keyword evidence="2" id="KW-1185">Reference proteome</keyword>
<protein>
    <submittedName>
        <fullName evidence="1">Uncharacterized protein</fullName>
    </submittedName>
</protein>
<proteinExistence type="predicted"/>
<gene>
    <name evidence="1" type="ORF">EJB05_28025</name>
</gene>